<dbReference type="Proteomes" id="UP001283361">
    <property type="component" value="Unassembled WGS sequence"/>
</dbReference>
<proteinExistence type="predicted"/>
<evidence type="ECO:0000256" key="1">
    <source>
        <dbReference type="SAM" id="MobiDB-lite"/>
    </source>
</evidence>
<keyword evidence="3" id="KW-1185">Reference proteome</keyword>
<reference evidence="2" key="1">
    <citation type="journal article" date="2023" name="G3 (Bethesda)">
        <title>A reference genome for the long-term kleptoplast-retaining sea slug Elysia crispata morphotype clarki.</title>
        <authorList>
            <person name="Eastman K.E."/>
            <person name="Pendleton A.L."/>
            <person name="Shaikh M.A."/>
            <person name="Suttiyut T."/>
            <person name="Ogas R."/>
            <person name="Tomko P."/>
            <person name="Gavelis G."/>
            <person name="Widhalm J.R."/>
            <person name="Wisecaver J.H."/>
        </authorList>
    </citation>
    <scope>NUCLEOTIDE SEQUENCE</scope>
    <source>
        <strain evidence="2">ECLA1</strain>
    </source>
</reference>
<name>A0AAE1DI14_9GAST</name>
<comment type="caution">
    <text evidence="2">The sequence shown here is derived from an EMBL/GenBank/DDBJ whole genome shotgun (WGS) entry which is preliminary data.</text>
</comment>
<feature type="compositionally biased region" description="Basic and acidic residues" evidence="1">
    <location>
        <begin position="49"/>
        <end position="65"/>
    </location>
</feature>
<organism evidence="2 3">
    <name type="scientific">Elysia crispata</name>
    <name type="common">lettuce slug</name>
    <dbReference type="NCBI Taxonomy" id="231223"/>
    <lineage>
        <taxon>Eukaryota</taxon>
        <taxon>Metazoa</taxon>
        <taxon>Spiralia</taxon>
        <taxon>Lophotrochozoa</taxon>
        <taxon>Mollusca</taxon>
        <taxon>Gastropoda</taxon>
        <taxon>Heterobranchia</taxon>
        <taxon>Euthyneura</taxon>
        <taxon>Panpulmonata</taxon>
        <taxon>Sacoglossa</taxon>
        <taxon>Placobranchoidea</taxon>
        <taxon>Plakobranchidae</taxon>
        <taxon>Elysia</taxon>
    </lineage>
</organism>
<feature type="region of interest" description="Disordered" evidence="1">
    <location>
        <begin position="30"/>
        <end position="65"/>
    </location>
</feature>
<dbReference type="EMBL" id="JAWDGP010003758">
    <property type="protein sequence ID" value="KAK3771316.1"/>
    <property type="molecule type" value="Genomic_DNA"/>
</dbReference>
<protein>
    <submittedName>
        <fullName evidence="2">Uncharacterized protein</fullName>
    </submittedName>
</protein>
<gene>
    <name evidence="2" type="ORF">RRG08_056527</name>
</gene>
<accession>A0AAE1DI14</accession>
<sequence>MSRSKTFPFVISSVGGHGVEAAQHRVKGWASWSKPQTGTCRDSGLDSWGTEKEREGSGQHMHDPGRATQVNKALSATAVQPGTQCQCSTLGQQDLVIEPQILISGAFLRSGGIWRYDGNSSESSIFLMKDYFVLYLK</sequence>
<evidence type="ECO:0000313" key="2">
    <source>
        <dbReference type="EMBL" id="KAK3771316.1"/>
    </source>
</evidence>
<evidence type="ECO:0000313" key="3">
    <source>
        <dbReference type="Proteomes" id="UP001283361"/>
    </source>
</evidence>
<dbReference type="AlphaFoldDB" id="A0AAE1DI14"/>